<feature type="domain" description="TonB-dependent receptor-like beta-barrel" evidence="14">
    <location>
        <begin position="302"/>
        <end position="765"/>
    </location>
</feature>
<dbReference type="SUPFAM" id="SSF56935">
    <property type="entry name" value="Porins"/>
    <property type="match status" value="1"/>
</dbReference>
<proteinExistence type="inferred from homology"/>
<keyword evidence="16" id="KW-0675">Receptor</keyword>
<evidence type="ECO:0000256" key="4">
    <source>
        <dbReference type="ARBA" id="ARBA00022496"/>
    </source>
</evidence>
<evidence type="ECO:0000256" key="7">
    <source>
        <dbReference type="ARBA" id="ARBA00023065"/>
    </source>
</evidence>
<keyword evidence="17" id="KW-1185">Reference proteome</keyword>
<dbReference type="InterPro" id="IPR036942">
    <property type="entry name" value="Beta-barrel_TonB_sf"/>
</dbReference>
<dbReference type="RefSeq" id="WP_309804084.1">
    <property type="nucleotide sequence ID" value="NZ_JAVDRD010000001.1"/>
</dbReference>
<keyword evidence="3 11" id="KW-1134">Transmembrane beta strand</keyword>
<evidence type="ECO:0000256" key="9">
    <source>
        <dbReference type="ARBA" id="ARBA00023136"/>
    </source>
</evidence>
<dbReference type="Proteomes" id="UP001184150">
    <property type="component" value="Unassembled WGS sequence"/>
</dbReference>
<evidence type="ECO:0000256" key="13">
    <source>
        <dbReference type="SAM" id="SignalP"/>
    </source>
</evidence>
<dbReference type="PANTHER" id="PTHR32552:SF81">
    <property type="entry name" value="TONB-DEPENDENT OUTER MEMBRANE RECEPTOR"/>
    <property type="match status" value="1"/>
</dbReference>
<name>A0ABU1MH64_9SPHN</name>
<dbReference type="InterPro" id="IPR039426">
    <property type="entry name" value="TonB-dep_rcpt-like"/>
</dbReference>
<dbReference type="Pfam" id="PF00593">
    <property type="entry name" value="TonB_dep_Rec_b-barrel"/>
    <property type="match status" value="1"/>
</dbReference>
<evidence type="ECO:0000256" key="2">
    <source>
        <dbReference type="ARBA" id="ARBA00022448"/>
    </source>
</evidence>
<keyword evidence="13" id="KW-0732">Signal</keyword>
<evidence type="ECO:0000259" key="15">
    <source>
        <dbReference type="Pfam" id="PF07715"/>
    </source>
</evidence>
<dbReference type="InterPro" id="IPR000531">
    <property type="entry name" value="Beta-barrel_TonB"/>
</dbReference>
<feature type="domain" description="TonB-dependent receptor plug" evidence="15">
    <location>
        <begin position="64"/>
        <end position="176"/>
    </location>
</feature>
<dbReference type="EMBL" id="JAVDRD010000001">
    <property type="protein sequence ID" value="MDR6509242.1"/>
    <property type="molecule type" value="Genomic_DNA"/>
</dbReference>
<evidence type="ECO:0000259" key="14">
    <source>
        <dbReference type="Pfam" id="PF00593"/>
    </source>
</evidence>
<keyword evidence="8 12" id="KW-0798">TonB box</keyword>
<evidence type="ECO:0000256" key="12">
    <source>
        <dbReference type="RuleBase" id="RU003357"/>
    </source>
</evidence>
<evidence type="ECO:0000256" key="3">
    <source>
        <dbReference type="ARBA" id="ARBA00022452"/>
    </source>
</evidence>
<keyword evidence="5 11" id="KW-0812">Transmembrane</keyword>
<keyword evidence="9 11" id="KW-0472">Membrane</keyword>
<comment type="subcellular location">
    <subcellularLocation>
        <location evidence="1 11">Cell outer membrane</location>
        <topology evidence="1 11">Multi-pass membrane protein</topology>
    </subcellularLocation>
</comment>
<sequence length="802" mass="85824">MQNVIDRRWRRAVPCALALATGLGIANPGWADSPDAASVPVAGTDALRTAGDIVVTARQRPEPAQSVPAALSVVDGAWLDRSLAVNTQALTTLVPALTYSSANPRNTAFTIRGLGSSVVAVSQANDGLEPGVGFYVDGVYHARPATAAFDFADVERVEVLRGPQGTLFGKNTTAGAIAITSRLPSFTPAASEEVSVGERRLVQAKAMATGPLIDGVLAYRLSGLLTRRDGVIHNVRTGADQNSVDNQALRGQLLFTPSASVQLRVVADYARFGGDCCTQVYLRVGTSLRSPARQYAALAAAAHYQPPSTNPYDRLTDIDAGLGVNTNEGGVAATLDWHLGGATLTSISAWRFWNWDAANDRDYTGLPIQTTQHIPSRQDQVSQELRLASDGQRALSYVAGLYYFRQVITGHPISIYGPYGAPWLLGTTTSNGTAIPTNLLDGYGQGGDTRFAVNSYAAFAEANWTIVPRLTLTGGLRQTWEDKQGSYNTSVFGGPQVTNAALIAAQLSVLRPQAYGASTRDSSLSGRANLAWQVSDTVMAYGGYSQGFKSGGINMSGLPLDSANQPVLATAVIRPERNITWEGGIKSQWWDRHLLLNLAAYRTTVRDFQATVVDSSQTVALRGYLSNIPRVRVQGVEADAALHWGGLVLTAGLAYADGRYTDYPKGPCPLEVQTAATTACNLTGKALTGLSRWSETLGVDYRLPMARGEWVLHSDTAWRSSYNGDPSLSRYTWIDGYALTNASLAWRSRRDGGPGVELGVFARNLFKANYIQNLTIQAGNSGLILGTPSDPRTLGVTFRAWQ</sequence>
<keyword evidence="10 11" id="KW-0998">Cell outer membrane</keyword>
<evidence type="ECO:0000256" key="6">
    <source>
        <dbReference type="ARBA" id="ARBA00023004"/>
    </source>
</evidence>
<evidence type="ECO:0000256" key="1">
    <source>
        <dbReference type="ARBA" id="ARBA00004571"/>
    </source>
</evidence>
<dbReference type="PROSITE" id="PS52016">
    <property type="entry name" value="TONB_DEPENDENT_REC_3"/>
    <property type="match status" value="1"/>
</dbReference>
<dbReference type="Pfam" id="PF07715">
    <property type="entry name" value="Plug"/>
    <property type="match status" value="1"/>
</dbReference>
<evidence type="ECO:0000313" key="16">
    <source>
        <dbReference type="EMBL" id="MDR6509242.1"/>
    </source>
</evidence>
<keyword evidence="7" id="KW-0406">Ion transport</keyword>
<gene>
    <name evidence="16" type="ORF">J2792_000082</name>
</gene>
<comment type="caution">
    <text evidence="16">The sequence shown here is derived from an EMBL/GenBank/DDBJ whole genome shotgun (WGS) entry which is preliminary data.</text>
</comment>
<feature type="chain" id="PRO_5045685138" evidence="13">
    <location>
        <begin position="32"/>
        <end position="802"/>
    </location>
</feature>
<evidence type="ECO:0000256" key="5">
    <source>
        <dbReference type="ARBA" id="ARBA00022692"/>
    </source>
</evidence>
<protein>
    <submittedName>
        <fullName evidence="16">Iron complex outermembrane receptor protein</fullName>
    </submittedName>
</protein>
<keyword evidence="6" id="KW-0408">Iron</keyword>
<evidence type="ECO:0000256" key="8">
    <source>
        <dbReference type="ARBA" id="ARBA00023077"/>
    </source>
</evidence>
<reference evidence="16 17" key="1">
    <citation type="submission" date="2023-07" db="EMBL/GenBank/DDBJ databases">
        <title>Sorghum-associated microbial communities from plants grown in Nebraska, USA.</title>
        <authorList>
            <person name="Schachtman D."/>
        </authorList>
    </citation>
    <scope>NUCLEOTIDE SEQUENCE [LARGE SCALE GENOMIC DNA]</scope>
    <source>
        <strain evidence="16 17">DS1027</strain>
    </source>
</reference>
<accession>A0ABU1MH64</accession>
<keyword evidence="2 11" id="KW-0813">Transport</keyword>
<dbReference type="Gene3D" id="2.40.170.20">
    <property type="entry name" value="TonB-dependent receptor, beta-barrel domain"/>
    <property type="match status" value="1"/>
</dbReference>
<feature type="signal peptide" evidence="13">
    <location>
        <begin position="1"/>
        <end position="31"/>
    </location>
</feature>
<organism evidence="16 17">
    <name type="scientific">Novosphingobium capsulatum</name>
    <dbReference type="NCBI Taxonomy" id="13688"/>
    <lineage>
        <taxon>Bacteria</taxon>
        <taxon>Pseudomonadati</taxon>
        <taxon>Pseudomonadota</taxon>
        <taxon>Alphaproteobacteria</taxon>
        <taxon>Sphingomonadales</taxon>
        <taxon>Sphingomonadaceae</taxon>
        <taxon>Novosphingobium</taxon>
    </lineage>
</organism>
<keyword evidence="4" id="KW-0410">Iron transport</keyword>
<comment type="similarity">
    <text evidence="11 12">Belongs to the TonB-dependent receptor family.</text>
</comment>
<evidence type="ECO:0000256" key="11">
    <source>
        <dbReference type="PROSITE-ProRule" id="PRU01360"/>
    </source>
</evidence>
<evidence type="ECO:0000313" key="17">
    <source>
        <dbReference type="Proteomes" id="UP001184150"/>
    </source>
</evidence>
<dbReference type="PANTHER" id="PTHR32552">
    <property type="entry name" value="FERRICHROME IRON RECEPTOR-RELATED"/>
    <property type="match status" value="1"/>
</dbReference>
<evidence type="ECO:0000256" key="10">
    <source>
        <dbReference type="ARBA" id="ARBA00023237"/>
    </source>
</evidence>
<dbReference type="InterPro" id="IPR012910">
    <property type="entry name" value="Plug_dom"/>
</dbReference>